<name>A0AA36GUA7_CYLNA</name>
<evidence type="ECO:0000256" key="1">
    <source>
        <dbReference type="SAM" id="SignalP"/>
    </source>
</evidence>
<dbReference type="EMBL" id="CATQJL010000223">
    <property type="protein sequence ID" value="CAJ0598305.1"/>
    <property type="molecule type" value="Genomic_DNA"/>
</dbReference>
<dbReference type="Proteomes" id="UP001176961">
    <property type="component" value="Unassembled WGS sequence"/>
</dbReference>
<proteinExistence type="predicted"/>
<evidence type="ECO:0000313" key="3">
    <source>
        <dbReference type="Proteomes" id="UP001176961"/>
    </source>
</evidence>
<reference evidence="2" key="1">
    <citation type="submission" date="2023-07" db="EMBL/GenBank/DDBJ databases">
        <authorList>
            <consortium name="CYATHOMIX"/>
        </authorList>
    </citation>
    <scope>NUCLEOTIDE SEQUENCE</scope>
    <source>
        <strain evidence="2">N/A</strain>
    </source>
</reference>
<sequence length="212" mass="23206">MWFRLFALAVVVSLTLAKGSTAKGKGKQNDFKRLYNIQYLTLEEAFGRQRSEQSRVYGGDYLNPYPHPQIGMRGWGYNGQSNPGYNGRINVGYYGQSSAGYNGQSNLGYNGRSNVGYNGQSNAGYNGQSNLGYNGRSSVGYNGRSSAGYNGQRNLGYNGQSIAGYNGWSNLGYNGQRKMSYGQSNVSARGTGHLGGPSMEEEILDKFKLKFH</sequence>
<accession>A0AA36GUA7</accession>
<organism evidence="2 3">
    <name type="scientific">Cylicocyclus nassatus</name>
    <name type="common">Nematode worm</name>
    <dbReference type="NCBI Taxonomy" id="53992"/>
    <lineage>
        <taxon>Eukaryota</taxon>
        <taxon>Metazoa</taxon>
        <taxon>Ecdysozoa</taxon>
        <taxon>Nematoda</taxon>
        <taxon>Chromadorea</taxon>
        <taxon>Rhabditida</taxon>
        <taxon>Rhabditina</taxon>
        <taxon>Rhabditomorpha</taxon>
        <taxon>Strongyloidea</taxon>
        <taxon>Strongylidae</taxon>
        <taxon>Cylicocyclus</taxon>
    </lineage>
</organism>
<dbReference type="AlphaFoldDB" id="A0AA36GUA7"/>
<gene>
    <name evidence="2" type="ORF">CYNAS_LOCUS10288</name>
</gene>
<evidence type="ECO:0000313" key="2">
    <source>
        <dbReference type="EMBL" id="CAJ0598305.1"/>
    </source>
</evidence>
<comment type="caution">
    <text evidence="2">The sequence shown here is derived from an EMBL/GenBank/DDBJ whole genome shotgun (WGS) entry which is preliminary data.</text>
</comment>
<keyword evidence="1" id="KW-0732">Signal</keyword>
<feature type="signal peptide" evidence="1">
    <location>
        <begin position="1"/>
        <end position="17"/>
    </location>
</feature>
<feature type="chain" id="PRO_5041207623" evidence="1">
    <location>
        <begin position="18"/>
        <end position="212"/>
    </location>
</feature>
<protein>
    <submittedName>
        <fullName evidence="2">Uncharacterized protein</fullName>
    </submittedName>
</protein>
<keyword evidence="3" id="KW-1185">Reference proteome</keyword>